<proteinExistence type="predicted"/>
<protein>
    <submittedName>
        <fullName evidence="2">DUF2304 family protein</fullName>
    </submittedName>
</protein>
<keyword evidence="1" id="KW-1133">Transmembrane helix</keyword>
<sequence length="116" mass="12258">MIIRVFLLASILVGVAWLLRTRPGGSRLAITRLAGFVLAAGAAASVVAPGLVTEAAHLVGVREGPNLILYVLVVVFVFTTIVQGMRMRELERRLAQLARAQALAGAAAAADEQQRV</sequence>
<feature type="transmembrane region" description="Helical" evidence="1">
    <location>
        <begin position="33"/>
        <end position="52"/>
    </location>
</feature>
<dbReference type="AlphaFoldDB" id="A0A7J5DTY3"/>
<evidence type="ECO:0000256" key="1">
    <source>
        <dbReference type="SAM" id="Phobius"/>
    </source>
</evidence>
<name>A0A7J5DTY3_NOCSI</name>
<keyword evidence="1" id="KW-0472">Membrane</keyword>
<evidence type="ECO:0000313" key="2">
    <source>
        <dbReference type="EMBL" id="KAB2808792.1"/>
    </source>
</evidence>
<organism evidence="2 3">
    <name type="scientific">Nocardioides simplex</name>
    <name type="common">Arthrobacter simplex</name>
    <dbReference type="NCBI Taxonomy" id="2045"/>
    <lineage>
        <taxon>Bacteria</taxon>
        <taxon>Bacillati</taxon>
        <taxon>Actinomycetota</taxon>
        <taxon>Actinomycetes</taxon>
        <taxon>Propionibacteriales</taxon>
        <taxon>Nocardioidaceae</taxon>
        <taxon>Pimelobacter</taxon>
    </lineage>
</organism>
<comment type="caution">
    <text evidence="2">The sequence shown here is derived from an EMBL/GenBank/DDBJ whole genome shotgun (WGS) entry which is preliminary data.</text>
</comment>
<feature type="transmembrane region" description="Helical" evidence="1">
    <location>
        <begin position="6"/>
        <end position="21"/>
    </location>
</feature>
<reference evidence="2 3" key="1">
    <citation type="submission" date="2019-09" db="EMBL/GenBank/DDBJ databases">
        <title>Pimelobacter sp. isolated from Paulinella.</title>
        <authorList>
            <person name="Jeong S.E."/>
        </authorList>
    </citation>
    <scope>NUCLEOTIDE SEQUENCE [LARGE SCALE GENOMIC DNA]</scope>
    <source>
        <strain evidence="2 3">Pch-N</strain>
    </source>
</reference>
<accession>A0A7J5DTY3</accession>
<dbReference type="Proteomes" id="UP000449906">
    <property type="component" value="Unassembled WGS sequence"/>
</dbReference>
<dbReference type="RefSeq" id="WP_151580898.1">
    <property type="nucleotide sequence ID" value="NZ_CP182503.1"/>
</dbReference>
<evidence type="ECO:0000313" key="3">
    <source>
        <dbReference type="Proteomes" id="UP000449906"/>
    </source>
</evidence>
<keyword evidence="1" id="KW-0812">Transmembrane</keyword>
<dbReference type="InterPro" id="IPR019277">
    <property type="entry name" value="DUF2304"/>
</dbReference>
<dbReference type="EMBL" id="WBVM01000002">
    <property type="protein sequence ID" value="KAB2808792.1"/>
    <property type="molecule type" value="Genomic_DNA"/>
</dbReference>
<gene>
    <name evidence="2" type="ORF">F9L07_16970</name>
</gene>
<dbReference type="Pfam" id="PF10066">
    <property type="entry name" value="DUF2304"/>
    <property type="match status" value="1"/>
</dbReference>
<feature type="transmembrane region" description="Helical" evidence="1">
    <location>
        <begin position="67"/>
        <end position="85"/>
    </location>
</feature>